<feature type="transmembrane region" description="Helical" evidence="1">
    <location>
        <begin position="129"/>
        <end position="151"/>
    </location>
</feature>
<accession>A0ABQ1LN17</accession>
<sequence length="152" mass="16758">MNHKVAALVLVIFVLAGISFPAIYFSDDQVRAYTGYGLFACFVLAAIGVPYKPLSQNRSLRKHLLVRLGVLAFCFLAIFIPYQMMSNSGDRLGAAYLLLFLSGGAGILLATYALFETTYLFVKKKTEKAMINLFLTGVLYSLTVFVFGGLFK</sequence>
<dbReference type="Proteomes" id="UP000597338">
    <property type="component" value="Unassembled WGS sequence"/>
</dbReference>
<organism evidence="2 3">
    <name type="scientific">Parapedobacter defluvii</name>
    <dbReference type="NCBI Taxonomy" id="2045106"/>
    <lineage>
        <taxon>Bacteria</taxon>
        <taxon>Pseudomonadati</taxon>
        <taxon>Bacteroidota</taxon>
        <taxon>Sphingobacteriia</taxon>
        <taxon>Sphingobacteriales</taxon>
        <taxon>Sphingobacteriaceae</taxon>
        <taxon>Parapedobacter</taxon>
    </lineage>
</organism>
<dbReference type="EMBL" id="BMIK01000004">
    <property type="protein sequence ID" value="GGC26064.1"/>
    <property type="molecule type" value="Genomic_DNA"/>
</dbReference>
<feature type="transmembrane region" description="Helical" evidence="1">
    <location>
        <begin position="64"/>
        <end position="82"/>
    </location>
</feature>
<gene>
    <name evidence="2" type="ORF">GCM10011386_17600</name>
</gene>
<keyword evidence="1" id="KW-0812">Transmembrane</keyword>
<comment type="caution">
    <text evidence="2">The sequence shown here is derived from an EMBL/GenBank/DDBJ whole genome shotgun (WGS) entry which is preliminary data.</text>
</comment>
<proteinExistence type="predicted"/>
<evidence type="ECO:0000313" key="2">
    <source>
        <dbReference type="EMBL" id="GGC26064.1"/>
    </source>
</evidence>
<dbReference type="RefSeq" id="WP_188749683.1">
    <property type="nucleotide sequence ID" value="NZ_BMIK01000004.1"/>
</dbReference>
<name>A0ABQ1LN17_9SPHI</name>
<feature type="transmembrane region" description="Helical" evidence="1">
    <location>
        <begin position="94"/>
        <end position="122"/>
    </location>
</feature>
<protein>
    <submittedName>
        <fullName evidence="2">Uncharacterized protein</fullName>
    </submittedName>
</protein>
<reference evidence="3" key="1">
    <citation type="journal article" date="2019" name="Int. J. Syst. Evol. Microbiol.">
        <title>The Global Catalogue of Microorganisms (GCM) 10K type strain sequencing project: providing services to taxonomists for standard genome sequencing and annotation.</title>
        <authorList>
            <consortium name="The Broad Institute Genomics Platform"/>
            <consortium name="The Broad Institute Genome Sequencing Center for Infectious Disease"/>
            <person name="Wu L."/>
            <person name="Ma J."/>
        </authorList>
    </citation>
    <scope>NUCLEOTIDE SEQUENCE [LARGE SCALE GENOMIC DNA]</scope>
    <source>
        <strain evidence="3">CGMCC 1.15342</strain>
    </source>
</reference>
<keyword evidence="1" id="KW-1133">Transmembrane helix</keyword>
<keyword evidence="1" id="KW-0472">Membrane</keyword>
<evidence type="ECO:0000256" key="1">
    <source>
        <dbReference type="SAM" id="Phobius"/>
    </source>
</evidence>
<evidence type="ECO:0000313" key="3">
    <source>
        <dbReference type="Proteomes" id="UP000597338"/>
    </source>
</evidence>
<keyword evidence="3" id="KW-1185">Reference proteome</keyword>
<feature type="transmembrane region" description="Helical" evidence="1">
    <location>
        <begin position="31"/>
        <end position="52"/>
    </location>
</feature>